<dbReference type="GO" id="GO:0016192">
    <property type="term" value="P:vesicle-mediated transport"/>
    <property type="evidence" value="ECO:0007669"/>
    <property type="project" value="InterPro"/>
</dbReference>
<evidence type="ECO:0000256" key="1">
    <source>
        <dbReference type="SAM" id="MobiDB-lite"/>
    </source>
</evidence>
<gene>
    <name evidence="3" type="primary">yipf1_1</name>
    <name evidence="3" type="ORF">Cantr_10688</name>
</gene>
<comment type="caution">
    <text evidence="3">The sequence shown here is derived from an EMBL/GenBank/DDBJ whole genome shotgun (WGS) entry which is preliminary data.</text>
</comment>
<dbReference type="AlphaFoldDB" id="A0A367YEH5"/>
<evidence type="ECO:0000256" key="2">
    <source>
        <dbReference type="SAM" id="Phobius"/>
    </source>
</evidence>
<proteinExistence type="predicted"/>
<feature type="transmembrane region" description="Helical" evidence="2">
    <location>
        <begin position="107"/>
        <end position="128"/>
    </location>
</feature>
<feature type="transmembrane region" description="Helical" evidence="2">
    <location>
        <begin position="190"/>
        <end position="212"/>
    </location>
</feature>
<sequence length="294" mass="33086">MPQPYSKLQDSEPDLLGNDFIQPDEPIPADSAPAFTTPLNPSQPPPPTQPTASASSQPQPSGKAHMFQMNFYRHYFDLDSDVFFQKIQKSLNPFAQLDETEAYPNELYGFVWITGTLIFLMFVSSTGSHLLNQWIRGSPDEPYSYDFELLIKSISLFYGYNFIVPALLWAITTYYNKFPEPLSLTRTVSIYGYTNVLWIPITLINVVIVVFVNNTKHGYVLNILEWTIVGISGIITGLSNFNKLGPIIKKNCLMLNEAGGKSYYIIVGILAVVHLFFTVVVKISFFGIKGENLN</sequence>
<reference evidence="3 4" key="1">
    <citation type="submission" date="2018-06" db="EMBL/GenBank/DDBJ databases">
        <title>Whole genome sequencing of Candida tropicalis (genome annotated by CSBL at Korea University).</title>
        <authorList>
            <person name="Ahn J."/>
        </authorList>
    </citation>
    <scope>NUCLEOTIDE SEQUENCE [LARGE SCALE GENOMIC DNA]</scope>
    <source>
        <strain evidence="3 4">ATCC 20962</strain>
    </source>
</reference>
<dbReference type="OrthoDB" id="10256463at2759"/>
<organism evidence="3 4">
    <name type="scientific">Candida viswanathii</name>
    <dbReference type="NCBI Taxonomy" id="5486"/>
    <lineage>
        <taxon>Eukaryota</taxon>
        <taxon>Fungi</taxon>
        <taxon>Dikarya</taxon>
        <taxon>Ascomycota</taxon>
        <taxon>Saccharomycotina</taxon>
        <taxon>Pichiomycetes</taxon>
        <taxon>Debaryomycetaceae</taxon>
        <taxon>Candida/Lodderomyces clade</taxon>
        <taxon>Candida</taxon>
    </lineage>
</organism>
<dbReference type="PANTHER" id="PTHR12822:SF2">
    <property type="entry name" value="PROTEIN YIPF"/>
    <property type="match status" value="1"/>
</dbReference>
<protein>
    <submittedName>
        <fullName evidence="3">Protein YIPF1</fullName>
    </submittedName>
</protein>
<dbReference type="EMBL" id="QLNQ01000023">
    <property type="protein sequence ID" value="RCK64080.1"/>
    <property type="molecule type" value="Genomic_DNA"/>
</dbReference>
<dbReference type="GO" id="GO:0005794">
    <property type="term" value="C:Golgi apparatus"/>
    <property type="evidence" value="ECO:0007669"/>
    <property type="project" value="InterPro"/>
</dbReference>
<dbReference type="Proteomes" id="UP000253472">
    <property type="component" value="Unassembled WGS sequence"/>
</dbReference>
<feature type="transmembrane region" description="Helical" evidence="2">
    <location>
        <begin position="219"/>
        <end position="242"/>
    </location>
</feature>
<accession>A0A367YEH5</accession>
<evidence type="ECO:0000313" key="3">
    <source>
        <dbReference type="EMBL" id="RCK64080.1"/>
    </source>
</evidence>
<feature type="region of interest" description="Disordered" evidence="1">
    <location>
        <begin position="1"/>
        <end position="63"/>
    </location>
</feature>
<evidence type="ECO:0000313" key="4">
    <source>
        <dbReference type="Proteomes" id="UP000253472"/>
    </source>
</evidence>
<keyword evidence="2" id="KW-0812">Transmembrane</keyword>
<name>A0A367YEH5_9ASCO</name>
<dbReference type="GO" id="GO:0031267">
    <property type="term" value="F:small GTPase binding"/>
    <property type="evidence" value="ECO:0007669"/>
    <property type="project" value="InterPro"/>
</dbReference>
<keyword evidence="2" id="KW-0472">Membrane</keyword>
<feature type="transmembrane region" description="Helical" evidence="2">
    <location>
        <begin position="149"/>
        <end position="170"/>
    </location>
</feature>
<dbReference type="InterPro" id="IPR039765">
    <property type="entry name" value="Yip5/YIPF1/YIPF2"/>
</dbReference>
<dbReference type="STRING" id="5486.A0A367YEH5"/>
<keyword evidence="4" id="KW-1185">Reference proteome</keyword>
<dbReference type="PANTHER" id="PTHR12822">
    <property type="entry name" value="PROTEIN YIPF"/>
    <property type="match status" value="1"/>
</dbReference>
<feature type="transmembrane region" description="Helical" evidence="2">
    <location>
        <begin position="262"/>
        <end position="288"/>
    </location>
</feature>
<keyword evidence="2" id="KW-1133">Transmembrane helix</keyword>
<feature type="compositionally biased region" description="Low complexity" evidence="1">
    <location>
        <begin position="50"/>
        <end position="61"/>
    </location>
</feature>